<gene>
    <name evidence="7" type="ORF">CRG98_019586</name>
</gene>
<dbReference type="EMBL" id="PGOL01001200">
    <property type="protein sequence ID" value="PKI59998.1"/>
    <property type="molecule type" value="Genomic_DNA"/>
</dbReference>
<dbReference type="InterPro" id="IPR005828">
    <property type="entry name" value="MFS_sugar_transport-like"/>
</dbReference>
<comment type="caution">
    <text evidence="7">The sequence shown here is derived from an EMBL/GenBank/DDBJ whole genome shotgun (WGS) entry which is preliminary data.</text>
</comment>
<dbReference type="InterPro" id="IPR020846">
    <property type="entry name" value="MFS_dom"/>
</dbReference>
<dbReference type="SUPFAM" id="SSF103473">
    <property type="entry name" value="MFS general substrate transporter"/>
    <property type="match status" value="1"/>
</dbReference>
<evidence type="ECO:0000256" key="1">
    <source>
        <dbReference type="ARBA" id="ARBA00004141"/>
    </source>
</evidence>
<dbReference type="GO" id="GO:0022857">
    <property type="term" value="F:transmembrane transporter activity"/>
    <property type="evidence" value="ECO:0007669"/>
    <property type="project" value="InterPro"/>
</dbReference>
<dbReference type="PANTHER" id="PTHR24064">
    <property type="entry name" value="SOLUTE CARRIER FAMILY 22 MEMBER"/>
    <property type="match status" value="1"/>
</dbReference>
<proteinExistence type="predicted"/>
<organism evidence="7 8">
    <name type="scientific">Punica granatum</name>
    <name type="common">Pomegranate</name>
    <dbReference type="NCBI Taxonomy" id="22663"/>
    <lineage>
        <taxon>Eukaryota</taxon>
        <taxon>Viridiplantae</taxon>
        <taxon>Streptophyta</taxon>
        <taxon>Embryophyta</taxon>
        <taxon>Tracheophyta</taxon>
        <taxon>Spermatophyta</taxon>
        <taxon>Magnoliopsida</taxon>
        <taxon>eudicotyledons</taxon>
        <taxon>Gunneridae</taxon>
        <taxon>Pentapetalae</taxon>
        <taxon>rosids</taxon>
        <taxon>malvids</taxon>
        <taxon>Myrtales</taxon>
        <taxon>Lythraceae</taxon>
        <taxon>Punica</taxon>
    </lineage>
</organism>
<dbReference type="Gene3D" id="1.20.1250.20">
    <property type="entry name" value="MFS general substrate transporter like domains"/>
    <property type="match status" value="1"/>
</dbReference>
<feature type="transmembrane region" description="Helical" evidence="5">
    <location>
        <begin position="129"/>
        <end position="147"/>
    </location>
</feature>
<comment type="subcellular location">
    <subcellularLocation>
        <location evidence="1">Membrane</location>
        <topology evidence="1">Multi-pass membrane protein</topology>
    </subcellularLocation>
</comment>
<feature type="transmembrane region" description="Helical" evidence="5">
    <location>
        <begin position="357"/>
        <end position="379"/>
    </location>
</feature>
<keyword evidence="3 5" id="KW-1133">Transmembrane helix</keyword>
<dbReference type="PROSITE" id="PS50850">
    <property type="entry name" value="MFS"/>
    <property type="match status" value="1"/>
</dbReference>
<protein>
    <recommendedName>
        <fullName evidence="6">Major facilitator superfamily (MFS) profile domain-containing protein</fullName>
    </recommendedName>
</protein>
<accession>A0A2I0JUL4</accession>
<evidence type="ECO:0000256" key="5">
    <source>
        <dbReference type="SAM" id="Phobius"/>
    </source>
</evidence>
<feature type="transmembrane region" description="Helical" evidence="5">
    <location>
        <begin position="211"/>
        <end position="234"/>
    </location>
</feature>
<dbReference type="GO" id="GO:0016020">
    <property type="term" value="C:membrane"/>
    <property type="evidence" value="ECO:0007669"/>
    <property type="project" value="UniProtKB-SubCell"/>
</dbReference>
<feature type="transmembrane region" description="Helical" evidence="5">
    <location>
        <begin position="474"/>
        <end position="495"/>
    </location>
</feature>
<dbReference type="AlphaFoldDB" id="A0A2I0JUL4"/>
<keyword evidence="8" id="KW-1185">Reference proteome</keyword>
<name>A0A2I0JUL4_PUNGR</name>
<dbReference type="Proteomes" id="UP000233551">
    <property type="component" value="Unassembled WGS sequence"/>
</dbReference>
<evidence type="ECO:0000256" key="3">
    <source>
        <dbReference type="ARBA" id="ARBA00022989"/>
    </source>
</evidence>
<feature type="transmembrane region" description="Helical" evidence="5">
    <location>
        <begin position="388"/>
        <end position="406"/>
    </location>
</feature>
<dbReference type="STRING" id="22663.A0A2I0JUL4"/>
<reference evidence="7 8" key="1">
    <citation type="submission" date="2017-11" db="EMBL/GenBank/DDBJ databases">
        <title>De-novo sequencing of pomegranate (Punica granatum L.) genome.</title>
        <authorList>
            <person name="Akparov Z."/>
            <person name="Amiraslanov A."/>
            <person name="Hajiyeva S."/>
            <person name="Abbasov M."/>
            <person name="Kaur K."/>
            <person name="Hamwieh A."/>
            <person name="Solovyev V."/>
            <person name="Salamov A."/>
            <person name="Braich B."/>
            <person name="Kosarev P."/>
            <person name="Mahmoud A."/>
            <person name="Hajiyev E."/>
            <person name="Babayeva S."/>
            <person name="Izzatullayeva V."/>
            <person name="Mammadov A."/>
            <person name="Mammadov A."/>
            <person name="Sharifova S."/>
            <person name="Ojaghi J."/>
            <person name="Eynullazada K."/>
            <person name="Bayramov B."/>
            <person name="Abdulazimova A."/>
            <person name="Shahmuradov I."/>
        </authorList>
    </citation>
    <scope>NUCLEOTIDE SEQUENCE [LARGE SCALE GENOMIC DNA]</scope>
    <source>
        <strain evidence="8">cv. AG2017</strain>
        <tissue evidence="7">Leaf</tissue>
    </source>
</reference>
<dbReference type="InterPro" id="IPR036259">
    <property type="entry name" value="MFS_trans_sf"/>
</dbReference>
<evidence type="ECO:0000313" key="8">
    <source>
        <dbReference type="Proteomes" id="UP000233551"/>
    </source>
</evidence>
<evidence type="ECO:0000259" key="6">
    <source>
        <dbReference type="PROSITE" id="PS50850"/>
    </source>
</evidence>
<feature type="transmembrane region" description="Helical" evidence="5">
    <location>
        <begin position="240"/>
        <end position="260"/>
    </location>
</feature>
<sequence>MSSSTPLLLTPESSSEQETLSEAAPNLQSLDELVEWCLGGFEWTQFFQAMTVSAAWFIDGQQAIISDFTDAEPTWHCTSVANTTCSLSSNACDLPASQWAWDGPSDNSIISDWALECASSFVTGLPTSYFYLGCLLGGFIFATLADSSLGRKNLLLMSCLVMSLAAFATAFSANIWMYSGLRLVSGLARASIGTCAIVLATEMVGEKWQRFIGMMGLFMETLGMLSLAPIAYALRAASWRNLYLTTSLLGIVYSALVYFFSSESPRWLLTQGREMEAVAVLGRIAPKRHNSLKCYVSSLAPTLKEDSSKVSLYSSMKDLFKTRRALKLLLNVMVLGFGSAMMYYGVLLGVGNFGYSIYLGLTLNGLLIIPSYFTSYFLMDQLGRKKTLLGSTTLSSVLSIAYALVRSELKSAGMVMELASFFCACMAGNVLFIYTVELFPTRMRNSATSMMRQSMILGILFDPILISAGRRIRFLTFLVFGLAIGLCGAAVIFLPETRVVRVSDMMDEEDQGTNNANGRSIN</sequence>
<evidence type="ECO:0000256" key="2">
    <source>
        <dbReference type="ARBA" id="ARBA00022692"/>
    </source>
</evidence>
<feature type="transmembrane region" description="Helical" evidence="5">
    <location>
        <begin position="183"/>
        <end position="204"/>
    </location>
</feature>
<keyword evidence="2 5" id="KW-0812">Transmembrane</keyword>
<keyword evidence="4 5" id="KW-0472">Membrane</keyword>
<evidence type="ECO:0000256" key="4">
    <source>
        <dbReference type="ARBA" id="ARBA00023136"/>
    </source>
</evidence>
<feature type="transmembrane region" description="Helical" evidence="5">
    <location>
        <begin position="418"/>
        <end position="439"/>
    </location>
</feature>
<feature type="transmembrane region" description="Helical" evidence="5">
    <location>
        <begin position="154"/>
        <end position="177"/>
    </location>
</feature>
<feature type="domain" description="Major facilitator superfamily (MFS) profile" evidence="6">
    <location>
        <begin position="48"/>
        <end position="499"/>
    </location>
</feature>
<dbReference type="Pfam" id="PF00083">
    <property type="entry name" value="Sugar_tr"/>
    <property type="match status" value="1"/>
</dbReference>
<evidence type="ECO:0000313" key="7">
    <source>
        <dbReference type="EMBL" id="PKI59998.1"/>
    </source>
</evidence>
<feature type="transmembrane region" description="Helical" evidence="5">
    <location>
        <begin position="325"/>
        <end position="345"/>
    </location>
</feature>